<protein>
    <submittedName>
        <fullName evidence="1">Uncharacterized protein</fullName>
    </submittedName>
</protein>
<dbReference type="EMBL" id="GISG01099523">
    <property type="protein sequence ID" value="MBA4636324.1"/>
    <property type="molecule type" value="Transcribed_RNA"/>
</dbReference>
<reference evidence="1" key="1">
    <citation type="journal article" date="2013" name="J. Plant Res.">
        <title>Effect of fungi and light on seed germination of three Opuntia species from semiarid lands of central Mexico.</title>
        <authorList>
            <person name="Delgado-Sanchez P."/>
            <person name="Jimenez-Bremont J.F."/>
            <person name="Guerrero-Gonzalez Mde L."/>
            <person name="Flores J."/>
        </authorList>
    </citation>
    <scope>NUCLEOTIDE SEQUENCE</scope>
    <source>
        <tissue evidence="1">Cladode</tissue>
    </source>
</reference>
<accession>A0A7C9DDD0</accession>
<reference evidence="1" key="2">
    <citation type="submission" date="2020-07" db="EMBL/GenBank/DDBJ databases">
        <authorList>
            <person name="Vera ALvarez R."/>
            <person name="Arias-Moreno D.M."/>
            <person name="Jimenez-Jacinto V."/>
            <person name="Jimenez-Bremont J.F."/>
            <person name="Swaminathan K."/>
            <person name="Moose S.P."/>
            <person name="Guerrero-Gonzalez M.L."/>
            <person name="Marino-Ramirez L."/>
            <person name="Landsman D."/>
            <person name="Rodriguez-Kessler M."/>
            <person name="Delgado-Sanchez P."/>
        </authorList>
    </citation>
    <scope>NUCLEOTIDE SEQUENCE</scope>
    <source>
        <tissue evidence="1">Cladode</tissue>
    </source>
</reference>
<organism evidence="1">
    <name type="scientific">Opuntia streptacantha</name>
    <name type="common">Prickly pear cactus</name>
    <name type="synonym">Opuntia cardona</name>
    <dbReference type="NCBI Taxonomy" id="393608"/>
    <lineage>
        <taxon>Eukaryota</taxon>
        <taxon>Viridiplantae</taxon>
        <taxon>Streptophyta</taxon>
        <taxon>Embryophyta</taxon>
        <taxon>Tracheophyta</taxon>
        <taxon>Spermatophyta</taxon>
        <taxon>Magnoliopsida</taxon>
        <taxon>eudicotyledons</taxon>
        <taxon>Gunneridae</taxon>
        <taxon>Pentapetalae</taxon>
        <taxon>Caryophyllales</taxon>
        <taxon>Cactineae</taxon>
        <taxon>Cactaceae</taxon>
        <taxon>Opuntioideae</taxon>
        <taxon>Opuntia</taxon>
    </lineage>
</organism>
<proteinExistence type="predicted"/>
<name>A0A7C9DDD0_OPUST</name>
<evidence type="ECO:0000313" key="1">
    <source>
        <dbReference type="EMBL" id="MBA4636324.1"/>
    </source>
</evidence>
<dbReference type="AlphaFoldDB" id="A0A7C9DDD0"/>
<sequence>MDLGTKSTGALLGERIAILFQLGIKLFEHTKDSPTKWKFMKAQKGLCSRLLQITSNLAPEILRTEHGKIFRRSIVLALSFGMARDFLAKLMVWRWTSHSFLQPLPLNGINGDPPNPPGRPCRNCLTWSYLRRSSV</sequence>